<accession>A0A7I3ZM35</accession>
<dbReference type="InterPro" id="IPR032675">
    <property type="entry name" value="LRR_dom_sf"/>
</dbReference>
<dbReference type="EMBL" id="ABEU02000008">
    <property type="status" value="NOT_ANNOTATED_CDS"/>
    <property type="molecule type" value="Genomic_DNA"/>
</dbReference>
<sequence length="48" mass="5312">MISLSKGLDNLTSLTRFNLFGCSSLTSLPNGLDNVISLTIFNLYKYLI</sequence>
<evidence type="ECO:0000313" key="1">
    <source>
        <dbReference type="EnsemblPlants" id="PAC:32964174.CDS.1"/>
    </source>
</evidence>
<name>A0A7I3ZM35_PHYPA</name>
<dbReference type="Proteomes" id="UP000006727">
    <property type="component" value="Chromosome 8"/>
</dbReference>
<reference evidence="1 2" key="2">
    <citation type="journal article" date="2018" name="Plant J.">
        <title>The Physcomitrella patens chromosome-scale assembly reveals moss genome structure and evolution.</title>
        <authorList>
            <person name="Lang D."/>
            <person name="Ullrich K.K."/>
            <person name="Murat F."/>
            <person name="Fuchs J."/>
            <person name="Jenkins J."/>
            <person name="Haas F.B."/>
            <person name="Piednoel M."/>
            <person name="Gundlach H."/>
            <person name="Van Bel M."/>
            <person name="Meyberg R."/>
            <person name="Vives C."/>
            <person name="Morata J."/>
            <person name="Symeonidi A."/>
            <person name="Hiss M."/>
            <person name="Muchero W."/>
            <person name="Kamisugi Y."/>
            <person name="Saleh O."/>
            <person name="Blanc G."/>
            <person name="Decker E.L."/>
            <person name="van Gessel N."/>
            <person name="Grimwood J."/>
            <person name="Hayes R.D."/>
            <person name="Graham S.W."/>
            <person name="Gunter L.E."/>
            <person name="McDaniel S.F."/>
            <person name="Hoernstein S.N.W."/>
            <person name="Larsson A."/>
            <person name="Li F.W."/>
            <person name="Perroud P.F."/>
            <person name="Phillips J."/>
            <person name="Ranjan P."/>
            <person name="Rokshar D.S."/>
            <person name="Rothfels C.J."/>
            <person name="Schneider L."/>
            <person name="Shu S."/>
            <person name="Stevenson D.W."/>
            <person name="Thummler F."/>
            <person name="Tillich M."/>
            <person name="Villarreal Aguilar J.C."/>
            <person name="Widiez T."/>
            <person name="Wong G.K."/>
            <person name="Wymore A."/>
            <person name="Zhang Y."/>
            <person name="Zimmer A.D."/>
            <person name="Quatrano R.S."/>
            <person name="Mayer K.F.X."/>
            <person name="Goodstein D."/>
            <person name="Casacuberta J.M."/>
            <person name="Vandepoele K."/>
            <person name="Reski R."/>
            <person name="Cuming A.C."/>
            <person name="Tuskan G.A."/>
            <person name="Maumus F."/>
            <person name="Salse J."/>
            <person name="Schmutz J."/>
            <person name="Rensing S.A."/>
        </authorList>
    </citation>
    <scope>NUCLEOTIDE SEQUENCE [LARGE SCALE GENOMIC DNA]</scope>
    <source>
        <strain evidence="1 2">cv. Gransden 2004</strain>
    </source>
</reference>
<protein>
    <submittedName>
        <fullName evidence="1">Uncharacterized protein</fullName>
    </submittedName>
</protein>
<proteinExistence type="predicted"/>
<organism evidence="1 2">
    <name type="scientific">Physcomitrium patens</name>
    <name type="common">Spreading-leaved earth moss</name>
    <name type="synonym">Physcomitrella patens</name>
    <dbReference type="NCBI Taxonomy" id="3218"/>
    <lineage>
        <taxon>Eukaryota</taxon>
        <taxon>Viridiplantae</taxon>
        <taxon>Streptophyta</taxon>
        <taxon>Embryophyta</taxon>
        <taxon>Bryophyta</taxon>
        <taxon>Bryophytina</taxon>
        <taxon>Bryopsida</taxon>
        <taxon>Funariidae</taxon>
        <taxon>Funariales</taxon>
        <taxon>Funariaceae</taxon>
        <taxon>Physcomitrium</taxon>
    </lineage>
</organism>
<reference evidence="1 2" key="1">
    <citation type="journal article" date="2008" name="Science">
        <title>The Physcomitrella genome reveals evolutionary insights into the conquest of land by plants.</title>
        <authorList>
            <person name="Rensing S."/>
            <person name="Lang D."/>
            <person name="Zimmer A."/>
            <person name="Terry A."/>
            <person name="Salamov A."/>
            <person name="Shapiro H."/>
            <person name="Nishiyama T."/>
            <person name="Perroud P.-F."/>
            <person name="Lindquist E."/>
            <person name="Kamisugi Y."/>
            <person name="Tanahashi T."/>
            <person name="Sakakibara K."/>
            <person name="Fujita T."/>
            <person name="Oishi K."/>
            <person name="Shin-I T."/>
            <person name="Kuroki Y."/>
            <person name="Toyoda A."/>
            <person name="Suzuki Y."/>
            <person name="Hashimoto A."/>
            <person name="Yamaguchi K."/>
            <person name="Sugano A."/>
            <person name="Kohara Y."/>
            <person name="Fujiyama A."/>
            <person name="Anterola A."/>
            <person name="Aoki S."/>
            <person name="Ashton N."/>
            <person name="Barbazuk W.B."/>
            <person name="Barker E."/>
            <person name="Bennetzen J."/>
            <person name="Bezanilla M."/>
            <person name="Blankenship R."/>
            <person name="Cho S.H."/>
            <person name="Dutcher S."/>
            <person name="Estelle M."/>
            <person name="Fawcett J.A."/>
            <person name="Gundlach H."/>
            <person name="Hanada K."/>
            <person name="Heyl A."/>
            <person name="Hicks K.A."/>
            <person name="Hugh J."/>
            <person name="Lohr M."/>
            <person name="Mayer K."/>
            <person name="Melkozernov A."/>
            <person name="Murata T."/>
            <person name="Nelson D."/>
            <person name="Pils B."/>
            <person name="Prigge M."/>
            <person name="Reiss B."/>
            <person name="Renner T."/>
            <person name="Rombauts S."/>
            <person name="Rushton P."/>
            <person name="Sanderfoot A."/>
            <person name="Schween G."/>
            <person name="Shiu S.-H."/>
            <person name="Stueber K."/>
            <person name="Theodoulou F.L."/>
            <person name="Tu H."/>
            <person name="Van de Peer Y."/>
            <person name="Verrier P.J."/>
            <person name="Waters E."/>
            <person name="Wood A."/>
            <person name="Yang L."/>
            <person name="Cove D."/>
            <person name="Cuming A."/>
            <person name="Hasebe M."/>
            <person name="Lucas S."/>
            <person name="Mishler D.B."/>
            <person name="Reski R."/>
            <person name="Grigoriev I."/>
            <person name="Quatrano R.S."/>
            <person name="Boore J.L."/>
        </authorList>
    </citation>
    <scope>NUCLEOTIDE SEQUENCE [LARGE SCALE GENOMIC DNA]</scope>
    <source>
        <strain evidence="1 2">cv. Gransden 2004</strain>
    </source>
</reference>
<reference evidence="1" key="3">
    <citation type="submission" date="2020-12" db="UniProtKB">
        <authorList>
            <consortium name="EnsemblPlants"/>
        </authorList>
    </citation>
    <scope>IDENTIFICATION</scope>
</reference>
<dbReference type="Gramene" id="Pp3c8_17980V3.1">
    <property type="protein sequence ID" value="PAC:32964174.CDS.1"/>
    <property type="gene ID" value="Pp3c8_17980"/>
</dbReference>
<dbReference type="EnsemblPlants" id="Pp3c8_17980V3.1">
    <property type="protein sequence ID" value="PAC:32964174.CDS.1"/>
    <property type="gene ID" value="Pp3c8_17980"/>
</dbReference>
<keyword evidence="2" id="KW-1185">Reference proteome</keyword>
<evidence type="ECO:0000313" key="2">
    <source>
        <dbReference type="Proteomes" id="UP000006727"/>
    </source>
</evidence>
<dbReference type="Gene3D" id="3.80.10.10">
    <property type="entry name" value="Ribonuclease Inhibitor"/>
    <property type="match status" value="1"/>
</dbReference>